<organism evidence="2 3">
    <name type="scientific">Evansella caseinilytica</name>
    <dbReference type="NCBI Taxonomy" id="1503961"/>
    <lineage>
        <taxon>Bacteria</taxon>
        <taxon>Bacillati</taxon>
        <taxon>Bacillota</taxon>
        <taxon>Bacilli</taxon>
        <taxon>Bacillales</taxon>
        <taxon>Bacillaceae</taxon>
        <taxon>Evansella</taxon>
    </lineage>
</organism>
<evidence type="ECO:0000313" key="3">
    <source>
        <dbReference type="Proteomes" id="UP000198935"/>
    </source>
</evidence>
<protein>
    <submittedName>
        <fullName evidence="2">Uncharacterized protein</fullName>
    </submittedName>
</protein>
<keyword evidence="1" id="KW-1133">Transmembrane helix</keyword>
<sequence length="127" mass="14537">MKKYFPFNKLLLFYIIFFAATGAVLLILFTDIDTPFSFGIVIGYMIVLLVIFCYFLIKVIVNLRKSASLDIKKRVYTFLLVFAGLSGLQFLMDYGFNQAQVNVYRLAIPFGLALGIAFFDLAFVRKK</sequence>
<gene>
    <name evidence="2" type="ORF">SAMN05421736_12486</name>
</gene>
<dbReference type="EMBL" id="FNPI01000024">
    <property type="protein sequence ID" value="SDZ64760.1"/>
    <property type="molecule type" value="Genomic_DNA"/>
</dbReference>
<keyword evidence="3" id="KW-1185">Reference proteome</keyword>
<feature type="transmembrane region" description="Helical" evidence="1">
    <location>
        <begin position="75"/>
        <end position="92"/>
    </location>
</feature>
<evidence type="ECO:0000313" key="2">
    <source>
        <dbReference type="EMBL" id="SDZ64760.1"/>
    </source>
</evidence>
<dbReference type="AlphaFoldDB" id="A0A1H3UQK8"/>
<proteinExistence type="predicted"/>
<keyword evidence="1" id="KW-0812">Transmembrane</keyword>
<reference evidence="3" key="1">
    <citation type="submission" date="2016-10" db="EMBL/GenBank/DDBJ databases">
        <authorList>
            <person name="Varghese N."/>
            <person name="Submissions S."/>
        </authorList>
    </citation>
    <scope>NUCLEOTIDE SEQUENCE [LARGE SCALE GENOMIC DNA]</scope>
    <source>
        <strain evidence="3">SP</strain>
    </source>
</reference>
<accession>A0A1H3UQK8</accession>
<dbReference type="OrthoDB" id="1926101at2"/>
<feature type="transmembrane region" description="Helical" evidence="1">
    <location>
        <begin position="12"/>
        <end position="30"/>
    </location>
</feature>
<feature type="transmembrane region" description="Helical" evidence="1">
    <location>
        <begin position="104"/>
        <end position="124"/>
    </location>
</feature>
<feature type="transmembrane region" description="Helical" evidence="1">
    <location>
        <begin position="36"/>
        <end position="63"/>
    </location>
</feature>
<evidence type="ECO:0000256" key="1">
    <source>
        <dbReference type="SAM" id="Phobius"/>
    </source>
</evidence>
<keyword evidence="1" id="KW-0472">Membrane</keyword>
<dbReference type="Proteomes" id="UP000198935">
    <property type="component" value="Unassembled WGS sequence"/>
</dbReference>
<name>A0A1H3UQK8_9BACI</name>